<accession>A0A382QJI4</accession>
<evidence type="ECO:0000313" key="2">
    <source>
        <dbReference type="EMBL" id="SVC85606.1"/>
    </source>
</evidence>
<gene>
    <name evidence="2" type="ORF">METZ01_LOCUS338460</name>
</gene>
<organism evidence="2">
    <name type="scientific">marine metagenome</name>
    <dbReference type="NCBI Taxonomy" id="408172"/>
    <lineage>
        <taxon>unclassified sequences</taxon>
        <taxon>metagenomes</taxon>
        <taxon>ecological metagenomes</taxon>
    </lineage>
</organism>
<feature type="region of interest" description="Disordered" evidence="1">
    <location>
        <begin position="80"/>
        <end position="99"/>
    </location>
</feature>
<feature type="non-terminal residue" evidence="2">
    <location>
        <position position="1"/>
    </location>
</feature>
<sequence length="126" mass="13735">MKIDSDKAKYLTLVSLILVFFSSTTSGWGERLHKGNTVFNACKSIPVLSAPNPDSQVVGQLSFGESVKVQSHEGVYELPDSDAQSLKRQKKRASGATEIRPNSYKRPAWIGIGNNKFVIAACLVHA</sequence>
<dbReference type="EMBL" id="UINC01114942">
    <property type="protein sequence ID" value="SVC85606.1"/>
    <property type="molecule type" value="Genomic_DNA"/>
</dbReference>
<protein>
    <submittedName>
        <fullName evidence="2">Uncharacterized protein</fullName>
    </submittedName>
</protein>
<name>A0A382QJI4_9ZZZZ</name>
<dbReference type="AlphaFoldDB" id="A0A382QJI4"/>
<reference evidence="2" key="1">
    <citation type="submission" date="2018-05" db="EMBL/GenBank/DDBJ databases">
        <authorList>
            <person name="Lanie J.A."/>
            <person name="Ng W.-L."/>
            <person name="Kazmierczak K.M."/>
            <person name="Andrzejewski T.M."/>
            <person name="Davidsen T.M."/>
            <person name="Wayne K.J."/>
            <person name="Tettelin H."/>
            <person name="Glass J.I."/>
            <person name="Rusch D."/>
            <person name="Podicherti R."/>
            <person name="Tsui H.-C.T."/>
            <person name="Winkler M.E."/>
        </authorList>
    </citation>
    <scope>NUCLEOTIDE SEQUENCE</scope>
</reference>
<feature type="non-terminal residue" evidence="2">
    <location>
        <position position="126"/>
    </location>
</feature>
<evidence type="ECO:0000256" key="1">
    <source>
        <dbReference type="SAM" id="MobiDB-lite"/>
    </source>
</evidence>
<proteinExistence type="predicted"/>